<dbReference type="Proteomes" id="UP000294919">
    <property type="component" value="Unassembled WGS sequence"/>
</dbReference>
<dbReference type="Pfam" id="PF02579">
    <property type="entry name" value="Nitro_FeMo-Co"/>
    <property type="match status" value="1"/>
</dbReference>
<sequence length="113" mass="12045">MKIAIAKNGNTVSGHFGHCEGFETFEVENGKIVERVFIPSPEHQPGILPPFLADKGVNVIIAGGMGGAAVELFKERGIAVVIGAQGDLDDVIKQYLSGELKSTVSACEEHHHH</sequence>
<feature type="domain" description="Dinitrogenase iron-molybdenum cofactor biosynthesis" evidence="1">
    <location>
        <begin position="9"/>
        <end position="96"/>
    </location>
</feature>
<protein>
    <submittedName>
        <fullName evidence="2">Putative Fe-Mo cluster-binding NifX family protein</fullName>
    </submittedName>
</protein>
<organism evidence="2 3">
    <name type="scientific">Marinisporobacter balticus</name>
    <dbReference type="NCBI Taxonomy" id="2018667"/>
    <lineage>
        <taxon>Bacteria</taxon>
        <taxon>Bacillati</taxon>
        <taxon>Bacillota</taxon>
        <taxon>Clostridia</taxon>
        <taxon>Peptostreptococcales</taxon>
        <taxon>Thermotaleaceae</taxon>
        <taxon>Marinisporobacter</taxon>
    </lineage>
</organism>
<dbReference type="PANTHER" id="PTHR42983">
    <property type="entry name" value="DINITROGENASE IRON-MOLYBDENUM COFACTOR PROTEIN-RELATED"/>
    <property type="match status" value="1"/>
</dbReference>
<evidence type="ECO:0000259" key="1">
    <source>
        <dbReference type="Pfam" id="PF02579"/>
    </source>
</evidence>
<dbReference type="InterPro" id="IPR003731">
    <property type="entry name" value="Di-Nase_FeMo-co_biosynth"/>
</dbReference>
<keyword evidence="3" id="KW-1185">Reference proteome</keyword>
<accession>A0A4R2L6I6</accession>
<evidence type="ECO:0000313" key="3">
    <source>
        <dbReference type="Proteomes" id="UP000294919"/>
    </source>
</evidence>
<evidence type="ECO:0000313" key="2">
    <source>
        <dbReference type="EMBL" id="TCO74815.1"/>
    </source>
</evidence>
<dbReference type="EMBL" id="SLWV01000011">
    <property type="protein sequence ID" value="TCO74815.1"/>
    <property type="molecule type" value="Genomic_DNA"/>
</dbReference>
<dbReference type="AlphaFoldDB" id="A0A4R2L6I6"/>
<dbReference type="InterPro" id="IPR033913">
    <property type="entry name" value="MTH1175_dom"/>
</dbReference>
<dbReference type="OrthoDB" id="280278at2"/>
<gene>
    <name evidence="2" type="ORF">EV214_11178</name>
</gene>
<proteinExistence type="predicted"/>
<dbReference type="PANTHER" id="PTHR42983:SF1">
    <property type="entry name" value="IRON-MOLYBDENUM PROTEIN"/>
    <property type="match status" value="1"/>
</dbReference>
<dbReference type="RefSeq" id="WP_132245138.1">
    <property type="nucleotide sequence ID" value="NZ_SLWV01000011.1"/>
</dbReference>
<dbReference type="InterPro" id="IPR036105">
    <property type="entry name" value="DiNase_FeMo-co_biosyn_sf"/>
</dbReference>
<dbReference type="CDD" id="cd00851">
    <property type="entry name" value="MTH1175"/>
    <property type="match status" value="1"/>
</dbReference>
<dbReference type="Gene3D" id="3.30.420.130">
    <property type="entry name" value="Dinitrogenase iron-molybdenum cofactor biosynthesis domain"/>
    <property type="match status" value="1"/>
</dbReference>
<comment type="caution">
    <text evidence="2">The sequence shown here is derived from an EMBL/GenBank/DDBJ whole genome shotgun (WGS) entry which is preliminary data.</text>
</comment>
<reference evidence="2 3" key="1">
    <citation type="submission" date="2019-03" db="EMBL/GenBank/DDBJ databases">
        <title>Genomic Encyclopedia of Type Strains, Phase IV (KMG-IV): sequencing the most valuable type-strain genomes for metagenomic binning, comparative biology and taxonomic classification.</title>
        <authorList>
            <person name="Goeker M."/>
        </authorList>
    </citation>
    <scope>NUCLEOTIDE SEQUENCE [LARGE SCALE GENOMIC DNA]</scope>
    <source>
        <strain evidence="2 3">DSM 102940</strain>
    </source>
</reference>
<name>A0A4R2L6I6_9FIRM</name>
<dbReference type="SUPFAM" id="SSF53146">
    <property type="entry name" value="Nitrogenase accessory factor-like"/>
    <property type="match status" value="1"/>
</dbReference>